<feature type="region of interest" description="Disordered" evidence="9">
    <location>
        <begin position="339"/>
        <end position="494"/>
    </location>
</feature>
<feature type="compositionally biased region" description="Polar residues" evidence="9">
    <location>
        <begin position="346"/>
        <end position="362"/>
    </location>
</feature>
<dbReference type="GO" id="GO:0005840">
    <property type="term" value="C:ribosome"/>
    <property type="evidence" value="ECO:0007669"/>
    <property type="project" value="UniProtKB-KW"/>
</dbReference>
<feature type="compositionally biased region" description="Polar residues" evidence="9">
    <location>
        <begin position="389"/>
        <end position="405"/>
    </location>
</feature>
<evidence type="ECO:0000256" key="4">
    <source>
        <dbReference type="ARBA" id="ARBA00022664"/>
    </source>
</evidence>
<gene>
    <name evidence="11" type="ORF">TBIB3V08_LOCUS4574</name>
</gene>
<feature type="compositionally biased region" description="Polar residues" evidence="9">
    <location>
        <begin position="18"/>
        <end position="32"/>
    </location>
</feature>
<reference evidence="11" key="1">
    <citation type="submission" date="2020-11" db="EMBL/GenBank/DDBJ databases">
        <authorList>
            <person name="Tran Van P."/>
        </authorList>
    </citation>
    <scope>NUCLEOTIDE SEQUENCE</scope>
</reference>
<dbReference type="InterPro" id="IPR042563">
    <property type="entry name" value="Ribosomal_protein_eS8_euk"/>
</dbReference>
<protein>
    <recommendedName>
        <fullName evidence="8">40S ribosomal protein S8</fullName>
    </recommendedName>
</protein>
<evidence type="ECO:0000256" key="2">
    <source>
        <dbReference type="ARBA" id="ARBA00005257"/>
    </source>
</evidence>
<feature type="compositionally biased region" description="Acidic residues" evidence="9">
    <location>
        <begin position="68"/>
        <end position="88"/>
    </location>
</feature>
<dbReference type="Gene3D" id="3.10.290.70">
    <property type="match status" value="1"/>
</dbReference>
<evidence type="ECO:0000256" key="8">
    <source>
        <dbReference type="RuleBase" id="RU000669"/>
    </source>
</evidence>
<evidence type="ECO:0000313" key="11">
    <source>
        <dbReference type="EMBL" id="CAD7442134.1"/>
    </source>
</evidence>
<dbReference type="InterPro" id="IPR018283">
    <property type="entry name" value="Ribosomal_eS8_CS"/>
</dbReference>
<keyword evidence="7 8" id="KW-0687">Ribonucleoprotein</keyword>
<dbReference type="Gene3D" id="1.10.168.20">
    <property type="entry name" value="Ribosomal protein S8e, subdomain"/>
    <property type="match status" value="1"/>
</dbReference>
<dbReference type="PROSITE" id="PS01193">
    <property type="entry name" value="RIBOSOMAL_S8E"/>
    <property type="match status" value="1"/>
</dbReference>
<keyword evidence="4" id="KW-0507">mRNA processing</keyword>
<dbReference type="GO" id="GO:0006412">
    <property type="term" value="P:translation"/>
    <property type="evidence" value="ECO:0007669"/>
    <property type="project" value="InterPro"/>
</dbReference>
<dbReference type="InterPro" id="IPR001047">
    <property type="entry name" value="Ribosomal_eS8"/>
</dbReference>
<dbReference type="AlphaFoldDB" id="A0A7R9HZP4"/>
<dbReference type="GO" id="GO:0003735">
    <property type="term" value="F:structural constituent of ribosome"/>
    <property type="evidence" value="ECO:0007669"/>
    <property type="project" value="InterPro"/>
</dbReference>
<dbReference type="GO" id="GO:1990904">
    <property type="term" value="C:ribonucleoprotein complex"/>
    <property type="evidence" value="ECO:0007669"/>
    <property type="project" value="UniProtKB-KW"/>
</dbReference>
<comment type="subcellular location">
    <subcellularLocation>
        <location evidence="1">Nucleus</location>
    </subcellularLocation>
</comment>
<dbReference type="NCBIfam" id="TIGR00307">
    <property type="entry name" value="eS8"/>
    <property type="match status" value="1"/>
</dbReference>
<keyword evidence="6" id="KW-0539">Nucleus</keyword>
<dbReference type="InterPro" id="IPR022309">
    <property type="entry name" value="Ribosomal_Se8/biogenesis_NSA2"/>
</dbReference>
<dbReference type="InterPro" id="IPR007854">
    <property type="entry name" value="Fip1_dom"/>
</dbReference>
<feature type="compositionally biased region" description="Basic residues" evidence="9">
    <location>
        <begin position="463"/>
        <end position="486"/>
    </location>
</feature>
<sequence>MAEDSGNEDSWLYGDSNPEAQENEITNKSLNTEIAEDGDLVNGDVPNTEDTQDQYIIPEPEAISAPEQQEEDAAVVADADEDEDEDDEQSRLHIATGQSETAWSHEGGTFNFMALKEGSANGAQLGKARHQQPGKFSIEEFEAVGTINGVAAHEYNLDNLEDKPWRKPGADITDYFNYGFNEDTWRAYCERQKRVRVHESGVGLAQLGNTGGVGRGVIPVAITNDNSKYSGFMGPKKAGPPPGRKMAGTIDVIGVGGLLSRRNNEKGTPPKENVIQVMTADRREYSRKPGFPDMSVPPPGPFELPPPPHVVLPPPGFPPPTAHLEPGYGVPEFYPPEADPYYQAYEPTQDSQWNDPTWQPTPISADVKVVAGGPGPLVTPLPPIIAPSLDNTSSHDSQDAFSSRGSVRARSEEASIHSNAVVKEEGKEKEGKDRKERGDKSERHRERSHRHKERSRSRSTERRSRRHKSRSRSPGHRSHRKKKSRRSEREKSKEESDLWQLAGLCPVLSPNLQIKDWMEVSQDVVEYIVRLQSGAHEPLRSLRLSRMGCEITTCSFVTAPLTSHSHPVPDRQKELFLFVTVETASLQYCTVDGSTKQLRIRSVYQRLALLLVSLSQAALEQVRRNLAPRLCDRLRCNRSGVTLLLVSLSHTALEQVQSNLAPRLFVTYSAGTGISRDHWHKRRATGGKRKPLRKKRKFELGRPAANTKLGARRIHTVRTRGGNKKYRALRLDQGNFSWGSEGTTRKSRIIDVVYNASNNELVRTKTLVKNAIVTIDATPFRQWYESHYALPLGRKKGTKLPEGDADILSKKRSKKVEKKYKARQRLAKVETLLEEQFQSSRVLACISSRPGQCGRADGYLLEGKELEFYNRKIKAKKGK</sequence>
<evidence type="ECO:0000256" key="7">
    <source>
        <dbReference type="ARBA" id="ARBA00023274"/>
    </source>
</evidence>
<evidence type="ECO:0000256" key="5">
    <source>
        <dbReference type="ARBA" id="ARBA00022980"/>
    </source>
</evidence>
<dbReference type="Pfam" id="PF05182">
    <property type="entry name" value="Fip1"/>
    <property type="match status" value="1"/>
</dbReference>
<accession>A0A7R9HZP4</accession>
<evidence type="ECO:0000256" key="1">
    <source>
        <dbReference type="ARBA" id="ARBA00004123"/>
    </source>
</evidence>
<dbReference type="EMBL" id="OD565580">
    <property type="protein sequence ID" value="CAD7442134.1"/>
    <property type="molecule type" value="Genomic_DNA"/>
</dbReference>
<comment type="similarity">
    <text evidence="2 8">Belongs to the eukaryotic ribosomal protein eS8 family.</text>
</comment>
<comment type="similarity">
    <text evidence="3">Belongs to the FIP1 family.</text>
</comment>
<dbReference type="CDD" id="cd11380">
    <property type="entry name" value="Ribosomal_S8e_like"/>
    <property type="match status" value="1"/>
</dbReference>
<evidence type="ECO:0000256" key="9">
    <source>
        <dbReference type="SAM" id="MobiDB-lite"/>
    </source>
</evidence>
<feature type="compositionally biased region" description="Basic and acidic residues" evidence="9">
    <location>
        <begin position="422"/>
        <end position="445"/>
    </location>
</feature>
<feature type="region of interest" description="Disordered" evidence="9">
    <location>
        <begin position="1"/>
        <end position="105"/>
    </location>
</feature>
<dbReference type="GO" id="GO:0005634">
    <property type="term" value="C:nucleus"/>
    <property type="evidence" value="ECO:0007669"/>
    <property type="project" value="UniProtKB-SubCell"/>
</dbReference>
<evidence type="ECO:0000256" key="6">
    <source>
        <dbReference type="ARBA" id="ARBA00023242"/>
    </source>
</evidence>
<dbReference type="FunFam" id="1.10.168.20:FF:000001">
    <property type="entry name" value="40S ribosomal protein S8"/>
    <property type="match status" value="1"/>
</dbReference>
<dbReference type="Pfam" id="PF01201">
    <property type="entry name" value="Ribosomal_S8e"/>
    <property type="match status" value="1"/>
</dbReference>
<keyword evidence="5 8" id="KW-0689">Ribosomal protein</keyword>
<evidence type="ECO:0000259" key="10">
    <source>
        <dbReference type="Pfam" id="PF05182"/>
    </source>
</evidence>
<proteinExistence type="inferred from homology"/>
<dbReference type="GO" id="GO:0006397">
    <property type="term" value="P:mRNA processing"/>
    <property type="evidence" value="ECO:0007669"/>
    <property type="project" value="UniProtKB-KW"/>
</dbReference>
<evidence type="ECO:0000256" key="3">
    <source>
        <dbReference type="ARBA" id="ARBA00007459"/>
    </source>
</evidence>
<organism evidence="11">
    <name type="scientific">Timema bartmani</name>
    <dbReference type="NCBI Taxonomy" id="61472"/>
    <lineage>
        <taxon>Eukaryota</taxon>
        <taxon>Metazoa</taxon>
        <taxon>Ecdysozoa</taxon>
        <taxon>Arthropoda</taxon>
        <taxon>Hexapoda</taxon>
        <taxon>Insecta</taxon>
        <taxon>Pterygota</taxon>
        <taxon>Neoptera</taxon>
        <taxon>Polyneoptera</taxon>
        <taxon>Phasmatodea</taxon>
        <taxon>Timematodea</taxon>
        <taxon>Timematoidea</taxon>
        <taxon>Timematidae</taxon>
        <taxon>Timema</taxon>
    </lineage>
</organism>
<name>A0A7R9HZP4_9NEOP</name>
<dbReference type="PANTHER" id="PTHR10394">
    <property type="entry name" value="40S RIBOSOMAL PROTEIN S8"/>
    <property type="match status" value="1"/>
</dbReference>
<feature type="domain" description="Pre-mRNA polyadenylation factor Fip1" evidence="10">
    <location>
        <begin position="154"/>
        <end position="196"/>
    </location>
</feature>
<dbReference type="FunFam" id="3.10.290.70:FF:000004">
    <property type="entry name" value="40S ribosomal protein S8"/>
    <property type="match status" value="1"/>
</dbReference>
<feature type="compositionally biased region" description="Basic residues" evidence="9">
    <location>
        <begin position="446"/>
        <end position="455"/>
    </location>
</feature>